<feature type="transmembrane region" description="Helical" evidence="1">
    <location>
        <begin position="48"/>
        <end position="73"/>
    </location>
</feature>
<keyword evidence="1" id="KW-0472">Membrane</keyword>
<evidence type="ECO:0008006" key="4">
    <source>
        <dbReference type="Google" id="ProtNLM"/>
    </source>
</evidence>
<protein>
    <recommendedName>
        <fullName evidence="4">Group-specific protein</fullName>
    </recommendedName>
</protein>
<reference evidence="2 3" key="1">
    <citation type="submission" date="2016-08" db="EMBL/GenBank/DDBJ databases">
        <authorList>
            <person name="Loux V."/>
            <person name="Rue O."/>
        </authorList>
    </citation>
    <scope>NUCLEOTIDE SEQUENCE [LARGE SCALE GENOMIC DNA]</scope>
    <source>
        <strain evidence="2 3">AFSSA_08CEB44bac</strain>
    </source>
</reference>
<keyword evidence="1" id="KW-0812">Transmembrane</keyword>
<proteinExistence type="predicted"/>
<feature type="transmembrane region" description="Helical" evidence="1">
    <location>
        <begin position="20"/>
        <end position="42"/>
    </location>
</feature>
<comment type="caution">
    <text evidence="2">The sequence shown here is derived from an EMBL/GenBank/DDBJ whole genome shotgun (WGS) entry which is preliminary data.</text>
</comment>
<dbReference type="RefSeq" id="WP_087099867.1">
    <property type="nucleotide sequence ID" value="NZ_FMIK01000072.1"/>
</dbReference>
<organism evidence="2 3">
    <name type="scientific">Bacillus cytotoxicus</name>
    <dbReference type="NCBI Taxonomy" id="580165"/>
    <lineage>
        <taxon>Bacteria</taxon>
        <taxon>Bacillati</taxon>
        <taxon>Bacillota</taxon>
        <taxon>Bacilli</taxon>
        <taxon>Bacillales</taxon>
        <taxon>Bacillaceae</taxon>
        <taxon>Bacillus</taxon>
        <taxon>Bacillus cereus group</taxon>
    </lineage>
</organism>
<dbReference type="AlphaFoldDB" id="A0AAX2CNY0"/>
<dbReference type="EMBL" id="FMIK01000072">
    <property type="protein sequence ID" value="SCM08635.1"/>
    <property type="molecule type" value="Genomic_DNA"/>
</dbReference>
<evidence type="ECO:0000313" key="3">
    <source>
        <dbReference type="Proteomes" id="UP000242164"/>
    </source>
</evidence>
<gene>
    <name evidence="2" type="ORF">BCB44BAC_04649</name>
</gene>
<sequence>MIKEFMTKTRFTINVDFSDVINFVLILFGLGVFMAGFATKIIVDYEFSFTLCIVSFVAISICLLEMVFCVYLLPKWISKRKS</sequence>
<name>A0AAX2CNY0_9BACI</name>
<accession>A0AAX2CNY0</accession>
<dbReference type="Proteomes" id="UP000242164">
    <property type="component" value="Unassembled WGS sequence"/>
</dbReference>
<evidence type="ECO:0000256" key="1">
    <source>
        <dbReference type="SAM" id="Phobius"/>
    </source>
</evidence>
<evidence type="ECO:0000313" key="2">
    <source>
        <dbReference type="EMBL" id="SCM08635.1"/>
    </source>
</evidence>
<keyword evidence="1" id="KW-1133">Transmembrane helix</keyword>